<evidence type="ECO:0000259" key="2">
    <source>
        <dbReference type="Pfam" id="PF24346"/>
    </source>
</evidence>
<accession>A0ABS9UVF0</accession>
<proteinExistence type="predicted"/>
<keyword evidence="4" id="KW-1185">Reference proteome</keyword>
<sequence>MYSKNYLRSSQQSSLLRASVFLLFFIFPVFSITAQNIIQVSGNANNVPIKEVSLIVNKGGEDEFIYTQKERGMSNPIPENVSVEIESILLANGERIFATSRFPEVKSANELLGTSINPEGIRVIKFDHSSESEFLSHSNNLDEFLRSLSHVVSVPDLRSYWDINSNDILNEFSPFVDVIYPNQIPQSGYILISERNGNSKMDLVPLDENGEVIVEANRISFIAQFDWNTGVNHQINYPDQKQWLTVFNPELFDSEIPIFGFRVFDRLESDGKIIFFARDLSAAPDNLCPIFASVGSENAGNIFQNDELDGIALNPQDINLSVFDDQGVLSLGFIQLDQDPSSPTFGNISVSPNATPGNYAFEYEIEDKLDGRTDRAQVTVRIIEFLELESNTYCEGQQADELFISSNRVSGFTYNWYVNSINSNQGGTLITEETSPRLVPPTSQEGVYYYYVVVTNDCGESLTSSVAEITVLTTDAPLATGNITECALESIQTLNANDAIIAVEGTEIVWFNSPDGEDLVTAPILNEIGSVTYYAEAVNQVTGCSSILRTPVVLTLDDCRLAIVKSVDLLEIDGPTILNFTIEVTNPGTVAATGVVVTDPLTNGNEPLQLLEGDDNGDNVLDLNETWIYQTTYEVSQELIDLGLDIVNTAFVNANETPEFPSSTTTVVNNNSSISLSKTADKTAVSEAGEVIIYTLTVTNTGNTTLTDVLIIDAKLGVEENIGTLSPGESSSISASYTVTQEDIDSGSILNAASVEGTDPNGEIPEGSDEVETPVNQNSNIVLSKTADKTAVSEAGEVIVYTLTVTNTGNTTLTDVLIIDAKLGVEENIGTLSPGESSSISVSYTVTQEDIDSGSILNAASVEGTDPNGETPEGSDEVETPVDQNSSIALSKTADKTAVSEAGEVIVYTLTVTNTGNTTLTDVLIIDAKLGVEENIGTLSPGESSSISVSYTVTQEDIDSGSILNAASVEGTDPN</sequence>
<comment type="caution">
    <text evidence="3">The sequence shown here is derived from an EMBL/GenBank/DDBJ whole genome shotgun (WGS) entry which is preliminary data.</text>
</comment>
<reference evidence="3" key="1">
    <citation type="submission" date="2022-03" db="EMBL/GenBank/DDBJ databases">
        <title>De novo assembled genomes of Belliella spp. (Cyclobacteriaceae) strains.</title>
        <authorList>
            <person name="Szabo A."/>
            <person name="Korponai K."/>
            <person name="Felfoldi T."/>
        </authorList>
    </citation>
    <scope>NUCLEOTIDE SEQUENCE</scope>
    <source>
        <strain evidence="3">DSM 107340</strain>
    </source>
</reference>
<name>A0ABS9UVF0_9BACT</name>
<dbReference type="InterPro" id="IPR055354">
    <property type="entry name" value="DUF7507"/>
</dbReference>
<dbReference type="Proteomes" id="UP001165488">
    <property type="component" value="Unassembled WGS sequence"/>
</dbReference>
<dbReference type="InterPro" id="IPR051172">
    <property type="entry name" value="Chlamydia_OmcB"/>
</dbReference>
<dbReference type="InterPro" id="IPR047589">
    <property type="entry name" value="DUF11_rpt"/>
</dbReference>
<dbReference type="NCBIfam" id="TIGR01451">
    <property type="entry name" value="B_ant_repeat"/>
    <property type="match status" value="4"/>
</dbReference>
<dbReference type="PANTHER" id="PTHR34819:SF3">
    <property type="entry name" value="CELL SURFACE PROTEIN"/>
    <property type="match status" value="1"/>
</dbReference>
<feature type="domain" description="DUF7507" evidence="2">
    <location>
        <begin position="886"/>
        <end position="975"/>
    </location>
</feature>
<gene>
    <name evidence="3" type="ORF">MM236_19535</name>
</gene>
<evidence type="ECO:0000313" key="3">
    <source>
        <dbReference type="EMBL" id="MCH7400195.1"/>
    </source>
</evidence>
<dbReference type="EMBL" id="JAKZGS010000033">
    <property type="protein sequence ID" value="MCH7400195.1"/>
    <property type="molecule type" value="Genomic_DNA"/>
</dbReference>
<feature type="domain" description="DUF7507" evidence="2">
    <location>
        <begin position="672"/>
        <end position="763"/>
    </location>
</feature>
<feature type="region of interest" description="Disordered" evidence="1">
    <location>
        <begin position="859"/>
        <end position="883"/>
    </location>
</feature>
<feature type="domain" description="DUF7507" evidence="2">
    <location>
        <begin position="779"/>
        <end position="872"/>
    </location>
</feature>
<protein>
    <recommendedName>
        <fullName evidence="2">DUF7507 domain-containing protein</fullName>
    </recommendedName>
</protein>
<dbReference type="Pfam" id="PF24346">
    <property type="entry name" value="DUF7507"/>
    <property type="match status" value="4"/>
</dbReference>
<dbReference type="PANTHER" id="PTHR34819">
    <property type="entry name" value="LARGE CYSTEINE-RICH PERIPLASMIC PROTEIN OMCB"/>
    <property type="match status" value="1"/>
</dbReference>
<feature type="domain" description="DUF7507" evidence="2">
    <location>
        <begin position="561"/>
        <end position="657"/>
    </location>
</feature>
<feature type="region of interest" description="Disordered" evidence="1">
    <location>
        <begin position="754"/>
        <end position="776"/>
    </location>
</feature>
<evidence type="ECO:0000256" key="1">
    <source>
        <dbReference type="SAM" id="MobiDB-lite"/>
    </source>
</evidence>
<feature type="non-terminal residue" evidence="3">
    <location>
        <position position="975"/>
    </location>
</feature>
<evidence type="ECO:0000313" key="4">
    <source>
        <dbReference type="Proteomes" id="UP001165488"/>
    </source>
</evidence>
<organism evidence="3 4">
    <name type="scientific">Belliella calami</name>
    <dbReference type="NCBI Taxonomy" id="2923436"/>
    <lineage>
        <taxon>Bacteria</taxon>
        <taxon>Pseudomonadati</taxon>
        <taxon>Bacteroidota</taxon>
        <taxon>Cytophagia</taxon>
        <taxon>Cytophagales</taxon>
        <taxon>Cyclobacteriaceae</taxon>
        <taxon>Belliella</taxon>
    </lineage>
</organism>